<dbReference type="EMBL" id="AZEZ01000022">
    <property type="protein sequence ID" value="KRL45035.1"/>
    <property type="molecule type" value="Genomic_DNA"/>
</dbReference>
<feature type="transmembrane region" description="Helical" evidence="1">
    <location>
        <begin position="7"/>
        <end position="27"/>
    </location>
</feature>
<dbReference type="PATRIC" id="fig|1423770.3.peg.892"/>
<dbReference type="SUPFAM" id="SSF53822">
    <property type="entry name" value="Periplasmic binding protein-like I"/>
    <property type="match status" value="1"/>
</dbReference>
<evidence type="ECO:0000313" key="3">
    <source>
        <dbReference type="Proteomes" id="UP000050872"/>
    </source>
</evidence>
<dbReference type="NCBIfam" id="NF041285">
    <property type="entry name" value="ABC_SBP_TrpX"/>
    <property type="match status" value="1"/>
</dbReference>
<dbReference type="STRING" id="1423770.FD29_GL000867"/>
<reference evidence="2 3" key="1">
    <citation type="journal article" date="2015" name="Genome Announc.">
        <title>Expanding the biotechnology potential of lactobacilli through comparative genomics of 213 strains and associated genera.</title>
        <authorList>
            <person name="Sun Z."/>
            <person name="Harris H.M."/>
            <person name="McCann A."/>
            <person name="Guo C."/>
            <person name="Argimon S."/>
            <person name="Zhang W."/>
            <person name="Yang X."/>
            <person name="Jeffery I.B."/>
            <person name="Cooney J.C."/>
            <person name="Kagawa T.F."/>
            <person name="Liu W."/>
            <person name="Song Y."/>
            <person name="Salvetti E."/>
            <person name="Wrobel A."/>
            <person name="Rasinkangas P."/>
            <person name="Parkhill J."/>
            <person name="Rea M.C."/>
            <person name="O'Sullivan O."/>
            <person name="Ritari J."/>
            <person name="Douillard F.P."/>
            <person name="Paul Ross R."/>
            <person name="Yang R."/>
            <person name="Briner A.E."/>
            <person name="Felis G.E."/>
            <person name="de Vos W.M."/>
            <person name="Barrangou R."/>
            <person name="Klaenhammer T.R."/>
            <person name="Caufield P.W."/>
            <person name="Cui Y."/>
            <person name="Zhang H."/>
            <person name="O'Toole P.W."/>
        </authorList>
    </citation>
    <scope>NUCLEOTIDE SEQUENCE [LARGE SCALE GENOMIC DNA]</scope>
    <source>
        <strain evidence="2 3">DSM 14500</strain>
    </source>
</reference>
<keyword evidence="3" id="KW-1185">Reference proteome</keyword>
<keyword evidence="1" id="KW-0472">Membrane</keyword>
<keyword evidence="1" id="KW-0812">Transmembrane</keyword>
<protein>
    <submittedName>
        <fullName evidence="2">ABC-type uncharacterized transport system, periplasmic component</fullName>
    </submittedName>
</protein>
<organism evidence="2 3">
    <name type="scientific">Companilactobacillus mindensis DSM 14500</name>
    <dbReference type="NCBI Taxonomy" id="1423770"/>
    <lineage>
        <taxon>Bacteria</taxon>
        <taxon>Bacillati</taxon>
        <taxon>Bacillota</taxon>
        <taxon>Bacilli</taxon>
        <taxon>Lactobacillales</taxon>
        <taxon>Lactobacillaceae</taxon>
        <taxon>Companilactobacillus</taxon>
    </lineage>
</organism>
<keyword evidence="1" id="KW-1133">Transmembrane helix</keyword>
<evidence type="ECO:0000313" key="2">
    <source>
        <dbReference type="EMBL" id="KRL45035.1"/>
    </source>
</evidence>
<dbReference type="Pfam" id="PF04392">
    <property type="entry name" value="ABC_sub_bind"/>
    <property type="match status" value="1"/>
</dbReference>
<sequence>MKKSRKLYTTIASLVALGAILIGAYFYTGRADAQKQAAIPKVGILQLMSHPALDQIHQGIDDTLKKNGYIDGKNIKIEFQNAQGDQSNLRTISKKFVQDNVDVSVGIATPAIQSLMSATKTTPIIMGGITDPAGSGLVKTEKHPGGNVTGVAGQAPIKSQLKLIQTVIPNLKTLGIIYTSSDTPSAHQMKQMKNYAQKEGIDVQVSSISSVNDLQQVATALAGKVQTIYVPTDNTVASGMKLLSSIAAKKNIAVFPAATTMVKDGGLATDGISQYELGQKTGEQVVNVLKHHKDPATTPVTVASKGHLMLNEKMAKKLNITFPDSLVKQAQKDGQILK</sequence>
<dbReference type="PANTHER" id="PTHR35271">
    <property type="entry name" value="ABC TRANSPORTER, SUBSTRATE-BINDING LIPOPROTEIN-RELATED"/>
    <property type="match status" value="1"/>
</dbReference>
<evidence type="ECO:0000256" key="1">
    <source>
        <dbReference type="SAM" id="Phobius"/>
    </source>
</evidence>
<name>A0A0R1QUN7_9LACO</name>
<dbReference type="AlphaFoldDB" id="A0A0R1QUN7"/>
<dbReference type="Proteomes" id="UP000050872">
    <property type="component" value="Unassembled WGS sequence"/>
</dbReference>
<accession>A0A0R1QUN7</accession>
<dbReference type="InterPro" id="IPR007487">
    <property type="entry name" value="ABC_transpt-TYRBP-like"/>
</dbReference>
<dbReference type="PANTHER" id="PTHR35271:SF1">
    <property type="entry name" value="ABC TRANSPORTER, SUBSTRATE-BINDING LIPOPROTEIN"/>
    <property type="match status" value="1"/>
</dbReference>
<dbReference type="Gene3D" id="3.40.50.2300">
    <property type="match status" value="2"/>
</dbReference>
<comment type="caution">
    <text evidence="2">The sequence shown here is derived from an EMBL/GenBank/DDBJ whole genome shotgun (WGS) entry which is preliminary data.</text>
</comment>
<proteinExistence type="predicted"/>
<dbReference type="OrthoDB" id="9776955at2"/>
<dbReference type="InterPro" id="IPR028082">
    <property type="entry name" value="Peripla_BP_I"/>
</dbReference>
<dbReference type="RefSeq" id="WP_057887506.1">
    <property type="nucleotide sequence ID" value="NZ_AZEZ01000022.1"/>
</dbReference>
<gene>
    <name evidence="2" type="ORF">FD29_GL000867</name>
</gene>
<dbReference type="CDD" id="cd06325">
    <property type="entry name" value="PBP1_ABC_unchar_transporter"/>
    <property type="match status" value="1"/>
</dbReference>
<dbReference type="InterPro" id="IPR047776">
    <property type="entry name" value="ABC_SBP_TrpX-like"/>
</dbReference>